<feature type="transmembrane region" description="Helical" evidence="5">
    <location>
        <begin position="20"/>
        <end position="49"/>
    </location>
</feature>
<evidence type="ECO:0000256" key="5">
    <source>
        <dbReference type="SAM" id="Phobius"/>
    </source>
</evidence>
<organism evidence="7 8">
    <name type="scientific">Limnofasciculus baicalensis BBK-W-15</name>
    <dbReference type="NCBI Taxonomy" id="2699891"/>
    <lineage>
        <taxon>Bacteria</taxon>
        <taxon>Bacillati</taxon>
        <taxon>Cyanobacteriota</taxon>
        <taxon>Cyanophyceae</taxon>
        <taxon>Coleofasciculales</taxon>
        <taxon>Coleofasciculaceae</taxon>
        <taxon>Limnofasciculus</taxon>
        <taxon>Limnofasciculus baicalensis</taxon>
    </lineage>
</organism>
<accession>A0AAE3KSJ6</accession>
<evidence type="ECO:0000256" key="3">
    <source>
        <dbReference type="ARBA" id="ARBA00023237"/>
    </source>
</evidence>
<proteinExistence type="predicted"/>
<dbReference type="InterPro" id="IPR050330">
    <property type="entry name" value="Bact_OuterMem_StrucFunc"/>
</dbReference>
<dbReference type="SUPFAM" id="SSF103088">
    <property type="entry name" value="OmpA-like"/>
    <property type="match status" value="1"/>
</dbReference>
<evidence type="ECO:0000256" key="2">
    <source>
        <dbReference type="ARBA" id="ARBA00023136"/>
    </source>
</evidence>
<name>A0AAE3KSJ6_9CYAN</name>
<dbReference type="Gene3D" id="3.30.1330.60">
    <property type="entry name" value="OmpA-like domain"/>
    <property type="match status" value="1"/>
</dbReference>
<evidence type="ECO:0000313" key="7">
    <source>
        <dbReference type="EMBL" id="MCP2732718.1"/>
    </source>
</evidence>
<evidence type="ECO:0000259" key="6">
    <source>
        <dbReference type="PROSITE" id="PS51123"/>
    </source>
</evidence>
<reference evidence="7" key="1">
    <citation type="submission" date="2022-06" db="EMBL/GenBank/DDBJ databases">
        <title>New cyanobacteria of genus Symplocastrum in benthos of Lake Baikal.</title>
        <authorList>
            <person name="Sorokovikova E."/>
            <person name="Tikhonova I."/>
            <person name="Krasnopeev A."/>
            <person name="Evseev P."/>
            <person name="Gladkikh A."/>
            <person name="Belykh O."/>
        </authorList>
    </citation>
    <scope>NUCLEOTIDE SEQUENCE</scope>
    <source>
        <strain evidence="7">BBK-W-15</strain>
    </source>
</reference>
<dbReference type="RefSeq" id="WP_254015418.1">
    <property type="nucleotide sequence ID" value="NZ_JAMZMM010000762.1"/>
</dbReference>
<keyword evidence="8" id="KW-1185">Reference proteome</keyword>
<feature type="domain" description="OmpA-like" evidence="6">
    <location>
        <begin position="174"/>
        <end position="288"/>
    </location>
</feature>
<dbReference type="InterPro" id="IPR006664">
    <property type="entry name" value="OMP_bac"/>
</dbReference>
<evidence type="ECO:0000256" key="4">
    <source>
        <dbReference type="PROSITE-ProRule" id="PRU00473"/>
    </source>
</evidence>
<dbReference type="PANTHER" id="PTHR30329">
    <property type="entry name" value="STATOR ELEMENT OF FLAGELLAR MOTOR COMPLEX"/>
    <property type="match status" value="1"/>
</dbReference>
<evidence type="ECO:0000256" key="1">
    <source>
        <dbReference type="ARBA" id="ARBA00004442"/>
    </source>
</evidence>
<dbReference type="PRINTS" id="PR01021">
    <property type="entry name" value="OMPADOMAIN"/>
</dbReference>
<comment type="subcellular location">
    <subcellularLocation>
        <location evidence="1">Cell outer membrane</location>
    </subcellularLocation>
</comment>
<dbReference type="Pfam" id="PF00691">
    <property type="entry name" value="OmpA"/>
    <property type="match status" value="1"/>
</dbReference>
<dbReference type="GO" id="GO:0009279">
    <property type="term" value="C:cell outer membrane"/>
    <property type="evidence" value="ECO:0007669"/>
    <property type="project" value="UniProtKB-SubCell"/>
</dbReference>
<dbReference type="EMBL" id="JAMZMM010000762">
    <property type="protein sequence ID" value="MCP2732718.1"/>
    <property type="molecule type" value="Genomic_DNA"/>
</dbReference>
<keyword evidence="5" id="KW-0812">Transmembrane</keyword>
<dbReference type="Proteomes" id="UP001204953">
    <property type="component" value="Unassembled WGS sequence"/>
</dbReference>
<sequence>MTANSADKTSPQPSTRRRSWLLVVIFRVLMLGLGGGVALILGIVLANVYPSPNPQKPLVLKIQSYFDKPLKAAAPKASPTGVSSPTEKIPQLSPVERQQVEAQLTDFQVQLKAINDKVTTLETQLGTSRPNDSLERRIQAISLLLQGVQPPSENDTSVGSADAKNSSADSLGLTNKLKITLPSDVLFDGSNSILRPEAGLILDQIMADLRNYPASTIHIAGYTDSNGDPDNNRALSFLRAKAVEQYFARTLGREYRWLVIGYGATNPVAANDTDANQQRNRRIEISVD</sequence>
<keyword evidence="5" id="KW-1133">Transmembrane helix</keyword>
<evidence type="ECO:0000313" key="8">
    <source>
        <dbReference type="Proteomes" id="UP001204953"/>
    </source>
</evidence>
<dbReference type="InterPro" id="IPR036737">
    <property type="entry name" value="OmpA-like_sf"/>
</dbReference>
<dbReference type="PANTHER" id="PTHR30329:SF21">
    <property type="entry name" value="LIPOPROTEIN YIAD-RELATED"/>
    <property type="match status" value="1"/>
</dbReference>
<protein>
    <submittedName>
        <fullName evidence="7">OmpA family protein</fullName>
    </submittedName>
</protein>
<dbReference type="CDD" id="cd07185">
    <property type="entry name" value="OmpA_C-like"/>
    <property type="match status" value="1"/>
</dbReference>
<gene>
    <name evidence="7" type="ORF">NJ959_30250</name>
</gene>
<keyword evidence="2 4" id="KW-0472">Membrane</keyword>
<dbReference type="PROSITE" id="PS51123">
    <property type="entry name" value="OMPA_2"/>
    <property type="match status" value="1"/>
</dbReference>
<comment type="caution">
    <text evidence="7">The sequence shown here is derived from an EMBL/GenBank/DDBJ whole genome shotgun (WGS) entry which is preliminary data.</text>
</comment>
<keyword evidence="3" id="KW-0998">Cell outer membrane</keyword>
<dbReference type="AlphaFoldDB" id="A0AAE3KSJ6"/>
<dbReference type="InterPro" id="IPR006665">
    <property type="entry name" value="OmpA-like"/>
</dbReference>